<keyword evidence="1" id="KW-0472">Membrane</keyword>
<gene>
    <name evidence="2" type="ORF">P167DRAFT_532526</name>
</gene>
<keyword evidence="1" id="KW-1133">Transmembrane helix</keyword>
<dbReference type="InParanoid" id="A0A3N4KZT9"/>
<dbReference type="EMBL" id="ML119110">
    <property type="protein sequence ID" value="RPB16056.1"/>
    <property type="molecule type" value="Genomic_DNA"/>
</dbReference>
<sequence length="87" mass="9667">MANHRFNATLLGDKFPRGKMDVMIPSAHRFSTYLWGTIKLGCSTAIGFFLFFGEILGSALIIEYEILLGSWAQIITPDQVCRLVSGI</sequence>
<keyword evidence="3" id="KW-1185">Reference proteome</keyword>
<keyword evidence="1" id="KW-0812">Transmembrane</keyword>
<dbReference type="AlphaFoldDB" id="A0A3N4KZT9"/>
<name>A0A3N4KZT9_9PEZI</name>
<organism evidence="2 3">
    <name type="scientific">Morchella conica CCBAS932</name>
    <dbReference type="NCBI Taxonomy" id="1392247"/>
    <lineage>
        <taxon>Eukaryota</taxon>
        <taxon>Fungi</taxon>
        <taxon>Dikarya</taxon>
        <taxon>Ascomycota</taxon>
        <taxon>Pezizomycotina</taxon>
        <taxon>Pezizomycetes</taxon>
        <taxon>Pezizales</taxon>
        <taxon>Morchellaceae</taxon>
        <taxon>Morchella</taxon>
    </lineage>
</organism>
<evidence type="ECO:0000256" key="1">
    <source>
        <dbReference type="SAM" id="Phobius"/>
    </source>
</evidence>
<dbReference type="Proteomes" id="UP000277580">
    <property type="component" value="Unassembled WGS sequence"/>
</dbReference>
<reference evidence="2 3" key="1">
    <citation type="journal article" date="2018" name="Nat. Ecol. Evol.">
        <title>Pezizomycetes genomes reveal the molecular basis of ectomycorrhizal truffle lifestyle.</title>
        <authorList>
            <person name="Murat C."/>
            <person name="Payen T."/>
            <person name="Noel B."/>
            <person name="Kuo A."/>
            <person name="Morin E."/>
            <person name="Chen J."/>
            <person name="Kohler A."/>
            <person name="Krizsan K."/>
            <person name="Balestrini R."/>
            <person name="Da Silva C."/>
            <person name="Montanini B."/>
            <person name="Hainaut M."/>
            <person name="Levati E."/>
            <person name="Barry K.W."/>
            <person name="Belfiori B."/>
            <person name="Cichocki N."/>
            <person name="Clum A."/>
            <person name="Dockter R.B."/>
            <person name="Fauchery L."/>
            <person name="Guy J."/>
            <person name="Iotti M."/>
            <person name="Le Tacon F."/>
            <person name="Lindquist E.A."/>
            <person name="Lipzen A."/>
            <person name="Malagnac F."/>
            <person name="Mello A."/>
            <person name="Molinier V."/>
            <person name="Miyauchi S."/>
            <person name="Poulain J."/>
            <person name="Riccioni C."/>
            <person name="Rubini A."/>
            <person name="Sitrit Y."/>
            <person name="Splivallo R."/>
            <person name="Traeger S."/>
            <person name="Wang M."/>
            <person name="Zifcakova L."/>
            <person name="Wipf D."/>
            <person name="Zambonelli A."/>
            <person name="Paolocci F."/>
            <person name="Nowrousian M."/>
            <person name="Ottonello S."/>
            <person name="Baldrian P."/>
            <person name="Spatafora J.W."/>
            <person name="Henrissat B."/>
            <person name="Nagy L.G."/>
            <person name="Aury J.M."/>
            <person name="Wincker P."/>
            <person name="Grigoriev I.V."/>
            <person name="Bonfante P."/>
            <person name="Martin F.M."/>
        </authorList>
    </citation>
    <scope>NUCLEOTIDE SEQUENCE [LARGE SCALE GENOMIC DNA]</scope>
    <source>
        <strain evidence="2 3">CCBAS932</strain>
    </source>
</reference>
<feature type="transmembrane region" description="Helical" evidence="1">
    <location>
        <begin position="33"/>
        <end position="52"/>
    </location>
</feature>
<evidence type="ECO:0000313" key="3">
    <source>
        <dbReference type="Proteomes" id="UP000277580"/>
    </source>
</evidence>
<accession>A0A3N4KZT9</accession>
<evidence type="ECO:0000313" key="2">
    <source>
        <dbReference type="EMBL" id="RPB16056.1"/>
    </source>
</evidence>
<protein>
    <submittedName>
        <fullName evidence="2">Uncharacterized protein</fullName>
    </submittedName>
</protein>
<proteinExistence type="predicted"/>